<evidence type="ECO:0000256" key="5">
    <source>
        <dbReference type="ARBA" id="ARBA00022989"/>
    </source>
</evidence>
<evidence type="ECO:0000256" key="3">
    <source>
        <dbReference type="ARBA" id="ARBA00022448"/>
    </source>
</evidence>
<dbReference type="SMART" id="SM00100">
    <property type="entry name" value="cNMP"/>
    <property type="match status" value="1"/>
</dbReference>
<evidence type="ECO:0000256" key="4">
    <source>
        <dbReference type="ARBA" id="ARBA00022692"/>
    </source>
</evidence>
<evidence type="ECO:0000313" key="12">
    <source>
        <dbReference type="EMBL" id="KAI3946186.1"/>
    </source>
</evidence>
<dbReference type="GO" id="GO:0016020">
    <property type="term" value="C:membrane"/>
    <property type="evidence" value="ECO:0007669"/>
    <property type="project" value="UniProtKB-SubCell"/>
</dbReference>
<dbReference type="SUPFAM" id="SSF81324">
    <property type="entry name" value="Voltage-gated potassium channels"/>
    <property type="match status" value="1"/>
</dbReference>
<keyword evidence="7 10" id="KW-0472">Membrane</keyword>
<feature type="transmembrane region" description="Helical" evidence="10">
    <location>
        <begin position="432"/>
        <end position="457"/>
    </location>
</feature>
<dbReference type="Gene3D" id="2.60.120.10">
    <property type="entry name" value="Jelly Rolls"/>
    <property type="match status" value="1"/>
</dbReference>
<dbReference type="InterPro" id="IPR014710">
    <property type="entry name" value="RmlC-like_jellyroll"/>
</dbReference>
<feature type="transmembrane region" description="Helical" evidence="10">
    <location>
        <begin position="538"/>
        <end position="556"/>
    </location>
</feature>
<dbReference type="EMBL" id="JAJJMB010003697">
    <property type="protein sequence ID" value="KAI3946186.1"/>
    <property type="molecule type" value="Genomic_DNA"/>
</dbReference>
<name>A0AAD4TAX7_9MAGN</name>
<dbReference type="PROSITE" id="PS50042">
    <property type="entry name" value="CNMP_BINDING_3"/>
    <property type="match status" value="1"/>
</dbReference>
<comment type="subcellular location">
    <subcellularLocation>
        <location evidence="1">Membrane</location>
        <topology evidence="1">Multi-pass membrane protein</topology>
    </subcellularLocation>
</comment>
<feature type="transmembrane region" description="Helical" evidence="10">
    <location>
        <begin position="568"/>
        <end position="597"/>
    </location>
</feature>
<organism evidence="12 13">
    <name type="scientific">Papaver atlanticum</name>
    <dbReference type="NCBI Taxonomy" id="357466"/>
    <lineage>
        <taxon>Eukaryota</taxon>
        <taxon>Viridiplantae</taxon>
        <taxon>Streptophyta</taxon>
        <taxon>Embryophyta</taxon>
        <taxon>Tracheophyta</taxon>
        <taxon>Spermatophyta</taxon>
        <taxon>Magnoliopsida</taxon>
        <taxon>Ranunculales</taxon>
        <taxon>Papaveraceae</taxon>
        <taxon>Papaveroideae</taxon>
        <taxon>Papaver</taxon>
    </lineage>
</organism>
<dbReference type="GO" id="GO:0005216">
    <property type="term" value="F:monoatomic ion channel activity"/>
    <property type="evidence" value="ECO:0007669"/>
    <property type="project" value="InterPro"/>
</dbReference>
<evidence type="ECO:0000256" key="1">
    <source>
        <dbReference type="ARBA" id="ARBA00004141"/>
    </source>
</evidence>
<dbReference type="InterPro" id="IPR000595">
    <property type="entry name" value="cNMP-bd_dom"/>
</dbReference>
<feature type="transmembrane region" description="Helical" evidence="10">
    <location>
        <begin position="364"/>
        <end position="387"/>
    </location>
</feature>
<proteinExistence type="inferred from homology"/>
<dbReference type="InterPro" id="IPR018490">
    <property type="entry name" value="cNMP-bd_dom_sf"/>
</dbReference>
<keyword evidence="5 10" id="KW-1133">Transmembrane helix</keyword>
<dbReference type="PANTHER" id="PTHR45651:SF11">
    <property type="entry name" value="CYCLIC NUCLEOTIDE-GATED ION CHANNEL 20, CHLOROPLASTIC-RELATED"/>
    <property type="match status" value="1"/>
</dbReference>
<dbReference type="Gene3D" id="1.10.287.70">
    <property type="match status" value="1"/>
</dbReference>
<comment type="caution">
    <text evidence="12">The sequence shown here is derived from an EMBL/GenBank/DDBJ whole genome shotgun (WGS) entry which is preliminary data.</text>
</comment>
<feature type="non-terminal residue" evidence="12">
    <location>
        <position position="839"/>
    </location>
</feature>
<evidence type="ECO:0000313" key="13">
    <source>
        <dbReference type="Proteomes" id="UP001202328"/>
    </source>
</evidence>
<reference evidence="12" key="1">
    <citation type="submission" date="2022-04" db="EMBL/GenBank/DDBJ databases">
        <title>A functionally conserved STORR gene fusion in Papaver species that diverged 16.8 million years ago.</title>
        <authorList>
            <person name="Catania T."/>
        </authorList>
    </citation>
    <scope>NUCLEOTIDE SEQUENCE</scope>
    <source>
        <strain evidence="12">S-188037</strain>
    </source>
</reference>
<keyword evidence="13" id="KW-1185">Reference proteome</keyword>
<evidence type="ECO:0000259" key="11">
    <source>
        <dbReference type="PROSITE" id="PS50042"/>
    </source>
</evidence>
<dbReference type="SUPFAM" id="SSF51206">
    <property type="entry name" value="cAMP-binding domain-like"/>
    <property type="match status" value="1"/>
</dbReference>
<comment type="similarity">
    <text evidence="2">Belongs to the cyclic nucleotide-gated cation channel (TC 1.A.1.5) family.</text>
</comment>
<dbReference type="Gene3D" id="1.10.287.630">
    <property type="entry name" value="Helix hairpin bin"/>
    <property type="match status" value="1"/>
</dbReference>
<keyword evidence="3" id="KW-0813">Transport</keyword>
<protein>
    <recommendedName>
        <fullName evidence="11">Cyclic nucleotide-binding domain-containing protein</fullName>
    </recommendedName>
</protein>
<keyword evidence="8" id="KW-1071">Ligand-gated ion channel</keyword>
<gene>
    <name evidence="12" type="ORF">MKW98_008779</name>
</gene>
<evidence type="ECO:0000256" key="7">
    <source>
        <dbReference type="ARBA" id="ARBA00023136"/>
    </source>
</evidence>
<feature type="domain" description="Cyclic nucleotide-binding" evidence="11">
    <location>
        <begin position="671"/>
        <end position="739"/>
    </location>
</feature>
<keyword evidence="4 10" id="KW-0812">Transmembrane</keyword>
<evidence type="ECO:0000256" key="6">
    <source>
        <dbReference type="ARBA" id="ARBA00023065"/>
    </source>
</evidence>
<dbReference type="Pfam" id="PF00520">
    <property type="entry name" value="Ion_trans"/>
    <property type="match status" value="1"/>
</dbReference>
<dbReference type="AlphaFoldDB" id="A0AAD4TAX7"/>
<evidence type="ECO:0000256" key="9">
    <source>
        <dbReference type="ARBA" id="ARBA00023303"/>
    </source>
</evidence>
<dbReference type="CDD" id="cd00038">
    <property type="entry name" value="CAP_ED"/>
    <property type="match status" value="1"/>
</dbReference>
<dbReference type="PANTHER" id="PTHR45651">
    <property type="entry name" value="CYCLIC NUCLEOTIDE-GATED ION CHANNEL 15-RELATED-RELATED"/>
    <property type="match status" value="1"/>
</dbReference>
<evidence type="ECO:0000256" key="10">
    <source>
        <dbReference type="SAM" id="Phobius"/>
    </source>
</evidence>
<dbReference type="InterPro" id="IPR005821">
    <property type="entry name" value="Ion_trans_dom"/>
</dbReference>
<keyword evidence="6" id="KW-0406">Ion transport</keyword>
<accession>A0AAD4TAX7</accession>
<sequence length="839" mass="96133">QFFIEILSFCLTELLLSPHWNFNEIFNLLLLDRFGSAEVVVAYIIDRFEEDFEKEKKGFFINLLKMSGQHNADRDDKPMLWDTQSTSYTSRDVELPEFTVRTRSASMSKTPYSVDSFVNENHPVFHTGPLGGGRRAPPIVHMSGPLNPYQKPDSVFLPMKNLTGPTTPNILALDYSSFKYTDEKDSPVHSHSTTNEHLMKSGQLGMCNDPYCTTCPTYKKAAQWGNSKPHSDLRFQRFAQRDLKGWARRSYNFLYSYIPGIMNPHAKVVQQWNKFFVISCLVAIFVDPLFFLLLSVREEFKCIVLDWRMAITIAVVRSVTDLIYAMHMILQFRLAYVAPESRVVGAGDLVDQPKKIALNYICGYFFIDLFVVLPLPQIMILVVLPEYIGSSAANYAKNLLRATVLLQYIPRIFRCLPLLAGRSPSGFIFETAWANFVINLLMFVLAGHVVGSCWYLFGLQRVNQCLRDACVAFKIKDCKEFIDCGNGDKISHFEVKKSTWESWRNNSGAIACLNKDNPHFNYGIYKEAVKITTGRNNIVRYVYSLFWGFQQISTLAGNLVPSDFVWEVLFTMAIIGLGLFLFALLIGNMQNFLIALGRRRLDMQLRRRDVEQWMNHRRLPEGVKRRVRQSERFSWAATQGINEEVLLGNLSEDLQIDVRRHLFKFVKKVRIFALMDDPIFDAICEKLKQKIYVAESRILYYGGPVDKLVFIVRGKLESVGADGNKAELSEGNVFGEELLALCLEQASVNRDGKKMKTPGHRVISNRTVTCLTNVEAFSLKVDDLEEVTAFYAAFLRKPIVQAAIRYESPFWRGLAATRIQVAWRYRKKRLSRANKSISQ</sequence>
<feature type="transmembrane region" description="Helical" evidence="10">
    <location>
        <begin position="275"/>
        <end position="295"/>
    </location>
</feature>
<keyword evidence="9" id="KW-0407">Ion channel</keyword>
<dbReference type="Proteomes" id="UP001202328">
    <property type="component" value="Unassembled WGS sequence"/>
</dbReference>
<evidence type="ECO:0000256" key="2">
    <source>
        <dbReference type="ARBA" id="ARBA00010486"/>
    </source>
</evidence>
<evidence type="ECO:0000256" key="8">
    <source>
        <dbReference type="ARBA" id="ARBA00023286"/>
    </source>
</evidence>